<protein>
    <recommendedName>
        <fullName evidence="11">Prokaryotic cytochrome C oxidase subunit IV family protein</fullName>
    </recommendedName>
</protein>
<evidence type="ECO:0000256" key="4">
    <source>
        <dbReference type="ARBA" id="ARBA00022989"/>
    </source>
</evidence>
<evidence type="ECO:0000256" key="2">
    <source>
        <dbReference type="ARBA" id="ARBA00022475"/>
    </source>
</evidence>
<evidence type="ECO:0000313" key="10">
    <source>
        <dbReference type="Proteomes" id="UP000193811"/>
    </source>
</evidence>
<reference evidence="7 9" key="1">
    <citation type="submission" date="2015-03" db="EMBL/GenBank/DDBJ databases">
        <authorList>
            <person name="Murphy D."/>
        </authorList>
    </citation>
    <scope>NUCLEOTIDE SEQUENCE [LARGE SCALE GENOMIC DNA]</scope>
    <source>
        <strain evidence="7 9">D16</strain>
    </source>
</reference>
<evidence type="ECO:0000256" key="6">
    <source>
        <dbReference type="SAM" id="Phobius"/>
    </source>
</evidence>
<dbReference type="Proteomes" id="UP000193811">
    <property type="component" value="Unassembled WGS sequence"/>
</dbReference>
<dbReference type="EMBL" id="LQOP01000020">
    <property type="protein sequence ID" value="ORV24628.1"/>
    <property type="molecule type" value="Genomic_DNA"/>
</dbReference>
<feature type="transmembrane region" description="Helical" evidence="6">
    <location>
        <begin position="78"/>
        <end position="97"/>
    </location>
</feature>
<accession>A0A0U1DH78</accession>
<dbReference type="InterPro" id="IPR005171">
    <property type="entry name" value="Cyt_c_oxidase_su4_prok"/>
</dbReference>
<evidence type="ECO:0000256" key="1">
    <source>
        <dbReference type="ARBA" id="ARBA00004651"/>
    </source>
</evidence>
<dbReference type="RefSeq" id="WP_085141426.1">
    <property type="nucleotide sequence ID" value="NZ_JACKVA010000009.1"/>
</dbReference>
<sequence>MNIAFNTRLALAWLALAGLTVVYLLIDRTADSGGGLLTPSAVVTASAILIAAIKVRIIFREFMDVRHAPPLLCRLTDAWILIIVVSLLTSCFVGAALR</sequence>
<feature type="transmembrane region" description="Helical" evidence="6">
    <location>
        <begin position="34"/>
        <end position="57"/>
    </location>
</feature>
<evidence type="ECO:0000313" key="7">
    <source>
        <dbReference type="EMBL" id="CQD16499.1"/>
    </source>
</evidence>
<dbReference type="GeneID" id="44297856"/>
<keyword evidence="2" id="KW-1003">Cell membrane</keyword>
<evidence type="ECO:0000313" key="9">
    <source>
        <dbReference type="Proteomes" id="UP000182227"/>
    </source>
</evidence>
<evidence type="ECO:0000256" key="5">
    <source>
        <dbReference type="ARBA" id="ARBA00023136"/>
    </source>
</evidence>
<evidence type="ECO:0000313" key="8">
    <source>
        <dbReference type="EMBL" id="ORV24628.1"/>
    </source>
</evidence>
<organism evidence="7 9">
    <name type="scientific">Mycolicibacterium conceptionense</name>
    <dbReference type="NCBI Taxonomy" id="451644"/>
    <lineage>
        <taxon>Bacteria</taxon>
        <taxon>Bacillati</taxon>
        <taxon>Actinomycetota</taxon>
        <taxon>Actinomycetes</taxon>
        <taxon>Mycobacteriales</taxon>
        <taxon>Mycobacteriaceae</taxon>
        <taxon>Mycolicibacterium</taxon>
    </lineage>
</organism>
<evidence type="ECO:0000256" key="3">
    <source>
        <dbReference type="ARBA" id="ARBA00022692"/>
    </source>
</evidence>
<reference evidence="8 10" key="2">
    <citation type="submission" date="2016-01" db="EMBL/GenBank/DDBJ databases">
        <title>The new phylogeny of the genus Mycobacterium.</title>
        <authorList>
            <person name="Tarcisio F."/>
            <person name="Conor M."/>
            <person name="Antonella G."/>
            <person name="Elisabetta G."/>
            <person name="Giulia F.S."/>
            <person name="Sara T."/>
            <person name="Anna F."/>
            <person name="Clotilde B."/>
            <person name="Roberto B."/>
            <person name="Veronica D.S."/>
            <person name="Fabio R."/>
            <person name="Monica P."/>
            <person name="Olivier J."/>
            <person name="Enrico T."/>
            <person name="Nicola S."/>
        </authorList>
    </citation>
    <scope>NUCLEOTIDE SEQUENCE [LARGE SCALE GENOMIC DNA]</scope>
    <source>
        <strain evidence="8 10">CCUG 50187</strain>
    </source>
</reference>
<name>A0A0U1DH78_9MYCO</name>
<dbReference type="GO" id="GO:0005886">
    <property type="term" value="C:plasma membrane"/>
    <property type="evidence" value="ECO:0007669"/>
    <property type="project" value="UniProtKB-SubCell"/>
</dbReference>
<evidence type="ECO:0008006" key="11">
    <source>
        <dbReference type="Google" id="ProtNLM"/>
    </source>
</evidence>
<dbReference type="Pfam" id="PF03626">
    <property type="entry name" value="COX4_pro"/>
    <property type="match status" value="1"/>
</dbReference>
<dbReference type="EMBL" id="CTEF01000002">
    <property type="protein sequence ID" value="CQD16499.1"/>
    <property type="molecule type" value="Genomic_DNA"/>
</dbReference>
<keyword evidence="5 6" id="KW-0472">Membrane</keyword>
<keyword evidence="10" id="KW-1185">Reference proteome</keyword>
<keyword evidence="3 6" id="KW-0812">Transmembrane</keyword>
<dbReference type="Proteomes" id="UP000182227">
    <property type="component" value="Unassembled WGS sequence"/>
</dbReference>
<proteinExistence type="predicted"/>
<comment type="subcellular location">
    <subcellularLocation>
        <location evidence="1">Cell membrane</location>
        <topology evidence="1">Multi-pass membrane protein</topology>
    </subcellularLocation>
</comment>
<gene>
    <name evidence="8" type="ORF">AWB98_20490</name>
    <name evidence="7" type="ORF">BN970_03510</name>
</gene>
<dbReference type="AlphaFoldDB" id="A0A0U1DH78"/>
<keyword evidence="4 6" id="KW-1133">Transmembrane helix</keyword>